<name>A0A1V8NYV3_CITBR</name>
<dbReference type="GO" id="GO:0046872">
    <property type="term" value="F:metal ion binding"/>
    <property type="evidence" value="ECO:0007669"/>
    <property type="project" value="UniProtKB-KW"/>
</dbReference>
<dbReference type="PANTHER" id="PTHR13778">
    <property type="entry name" value="GLYCOSYLTRANSFERASE 8 DOMAIN-CONTAINING PROTEIN"/>
    <property type="match status" value="1"/>
</dbReference>
<dbReference type="GO" id="GO:0016757">
    <property type="term" value="F:glycosyltransferase activity"/>
    <property type="evidence" value="ECO:0007669"/>
    <property type="project" value="UniProtKB-KW"/>
</dbReference>
<dbReference type="AlphaFoldDB" id="A0A1V8NYV3"/>
<organism evidence="4 5">
    <name type="scientific">Citrobacter braakii</name>
    <dbReference type="NCBI Taxonomy" id="57706"/>
    <lineage>
        <taxon>Bacteria</taxon>
        <taxon>Pseudomonadati</taxon>
        <taxon>Pseudomonadota</taxon>
        <taxon>Gammaproteobacteria</taxon>
        <taxon>Enterobacterales</taxon>
        <taxon>Enterobacteriaceae</taxon>
        <taxon>Citrobacter</taxon>
        <taxon>Citrobacter freundii complex</taxon>
    </lineage>
</organism>
<dbReference type="SUPFAM" id="SSF53448">
    <property type="entry name" value="Nucleotide-diphospho-sugar transferases"/>
    <property type="match status" value="1"/>
</dbReference>
<dbReference type="CDD" id="cd04194">
    <property type="entry name" value="GT8_A4GalT_like"/>
    <property type="match status" value="1"/>
</dbReference>
<dbReference type="Pfam" id="PF01501">
    <property type="entry name" value="Glyco_transf_8"/>
    <property type="match status" value="1"/>
</dbReference>
<dbReference type="RefSeq" id="WP_046275759.1">
    <property type="nucleotide sequence ID" value="NZ_CP077300.1"/>
</dbReference>
<dbReference type="EMBL" id="NAEW01000005">
    <property type="protein sequence ID" value="OQM41584.1"/>
    <property type="molecule type" value="Genomic_DNA"/>
</dbReference>
<evidence type="ECO:0000256" key="1">
    <source>
        <dbReference type="ARBA" id="ARBA00022676"/>
    </source>
</evidence>
<protein>
    <submittedName>
        <fullName evidence="4">Glycosyl transferase family 8</fullName>
    </submittedName>
</protein>
<comment type="caution">
    <text evidence="4">The sequence shown here is derived from an EMBL/GenBank/DDBJ whole genome shotgun (WGS) entry which is preliminary data.</text>
</comment>
<accession>A0A1V8NYV3</accession>
<proteinExistence type="predicted"/>
<dbReference type="InterPro" id="IPR050748">
    <property type="entry name" value="Glycosyltrans_8_dom-fam"/>
</dbReference>
<dbReference type="Proteomes" id="UP000192573">
    <property type="component" value="Unassembled WGS sequence"/>
</dbReference>
<dbReference type="Gene3D" id="3.90.550.10">
    <property type="entry name" value="Spore Coat Polysaccharide Biosynthesis Protein SpsA, Chain A"/>
    <property type="match status" value="1"/>
</dbReference>
<dbReference type="InterPro" id="IPR002495">
    <property type="entry name" value="Glyco_trans_8"/>
</dbReference>
<keyword evidence="1" id="KW-0328">Glycosyltransferase</keyword>
<evidence type="ECO:0000313" key="4">
    <source>
        <dbReference type="EMBL" id="OQM41584.1"/>
    </source>
</evidence>
<dbReference type="PANTHER" id="PTHR13778:SF47">
    <property type="entry name" value="LIPOPOLYSACCHARIDE 1,3-GALACTOSYLTRANSFERASE"/>
    <property type="match status" value="1"/>
</dbReference>
<sequence length="314" mass="37401">MDSKNNVINIAYCTDANYLEYVAVSIMSVIMNNPEQDLSFFVFVYDVTDEEINKLRSTSDKIQVINIDKEEIEKYNNDFAIKHLNRSTYMRLAVPRLLKDKIEHFIYLDADTLCFDKLNDINSIDISNVICAVSHDSLDIHDTKNAKRLGLSTDHYFNAGFLYINIENWIKFDIENKANTVLFEQGKSLPYFDQDALNIAIDGNVKFIDKRWNFLFNWFTDQQKDTFFYQKDILPRIIHFTGGRKPWYKEHTGLSQQLFLFYHHFTPWRDAEMRSYAPRMRPTDYRVYSRQEAKKGNYYASLKWYMKYLKAKLR</sequence>
<gene>
    <name evidence="4" type="ORF">BZK42_12850</name>
</gene>
<keyword evidence="3" id="KW-0479">Metal-binding</keyword>
<evidence type="ECO:0000313" key="5">
    <source>
        <dbReference type="Proteomes" id="UP000192573"/>
    </source>
</evidence>
<dbReference type="InterPro" id="IPR029044">
    <property type="entry name" value="Nucleotide-diphossugar_trans"/>
</dbReference>
<evidence type="ECO:0000256" key="2">
    <source>
        <dbReference type="ARBA" id="ARBA00022679"/>
    </source>
</evidence>
<evidence type="ECO:0000256" key="3">
    <source>
        <dbReference type="ARBA" id="ARBA00022723"/>
    </source>
</evidence>
<keyword evidence="2 4" id="KW-0808">Transferase</keyword>
<reference evidence="4 5" key="1">
    <citation type="submission" date="2017-03" db="EMBL/GenBank/DDBJ databases">
        <authorList>
            <person name="Afonso C.L."/>
            <person name="Miller P.J."/>
            <person name="Scott M.A."/>
            <person name="Spackman E."/>
            <person name="Goraichik I."/>
            <person name="Dimitrov K.M."/>
            <person name="Suarez D.L."/>
            <person name="Swayne D.E."/>
        </authorList>
    </citation>
    <scope>NUCLEOTIDE SEQUENCE [LARGE SCALE GENOMIC DNA]</scope>
    <source>
        <strain evidence="4 5">ATCC 51113</strain>
    </source>
</reference>